<keyword evidence="2" id="KW-1185">Reference proteome</keyword>
<gene>
    <name evidence="1" type="ORF">C8N43_0863</name>
</gene>
<dbReference type="Pfam" id="PF25753">
    <property type="entry name" value="SF0329"/>
    <property type="match status" value="1"/>
</dbReference>
<reference evidence="1 2" key="1">
    <citation type="submission" date="2018-04" db="EMBL/GenBank/DDBJ databases">
        <title>Genomic Encyclopedia of Archaeal and Bacterial Type Strains, Phase II (KMG-II): from individual species to whole genera.</title>
        <authorList>
            <person name="Goeker M."/>
        </authorList>
    </citation>
    <scope>NUCLEOTIDE SEQUENCE [LARGE SCALE GENOMIC DNA]</scope>
    <source>
        <strain evidence="1 2">DSM 100977</strain>
    </source>
</reference>
<sequence length="160" mass="18171">MRWSKLKQRIEGNFAPEIADRVDVHLTRHRGSHDAEQHGRILVDGELWFDACVFKHSAKTLGVVERETGIASLGLLKEHPEVTDEVKNAGFLPGWQFPQLLFDFLNTPIADALVAKEPLTRILAVLDARVGTRTLAKLQDSWDFALPERRFLDLRTSSKF</sequence>
<protein>
    <submittedName>
        <fullName evidence="1">Uncharacterized protein</fullName>
    </submittedName>
</protein>
<dbReference type="Proteomes" id="UP000243978">
    <property type="component" value="Unassembled WGS sequence"/>
</dbReference>
<dbReference type="EMBL" id="QBKS01000001">
    <property type="protein sequence ID" value="PTX56210.1"/>
    <property type="molecule type" value="Genomic_DNA"/>
</dbReference>
<name>A0A2T6BJH4_9RHOB</name>
<evidence type="ECO:0000313" key="1">
    <source>
        <dbReference type="EMBL" id="PTX56210.1"/>
    </source>
</evidence>
<organism evidence="1 2">
    <name type="scientific">Litoreibacter ponti</name>
    <dbReference type="NCBI Taxonomy" id="1510457"/>
    <lineage>
        <taxon>Bacteria</taxon>
        <taxon>Pseudomonadati</taxon>
        <taxon>Pseudomonadota</taxon>
        <taxon>Alphaproteobacteria</taxon>
        <taxon>Rhodobacterales</taxon>
        <taxon>Roseobacteraceae</taxon>
        <taxon>Litoreibacter</taxon>
    </lineage>
</organism>
<accession>A0A2T6BJH4</accession>
<dbReference type="AlphaFoldDB" id="A0A2T6BJH4"/>
<dbReference type="OrthoDB" id="9815878at2"/>
<comment type="caution">
    <text evidence="1">The sequence shown here is derived from an EMBL/GenBank/DDBJ whole genome shotgun (WGS) entry which is preliminary data.</text>
</comment>
<evidence type="ECO:0000313" key="2">
    <source>
        <dbReference type="Proteomes" id="UP000243978"/>
    </source>
</evidence>
<dbReference type="RefSeq" id="WP_146174155.1">
    <property type="nucleotide sequence ID" value="NZ_QBKS01000001.1"/>
</dbReference>
<dbReference type="InterPro" id="IPR057955">
    <property type="entry name" value="SF0329-like"/>
</dbReference>
<proteinExistence type="predicted"/>